<dbReference type="AlphaFoldDB" id="A0AAW3MMI4"/>
<feature type="compositionally biased region" description="Basic and acidic residues" evidence="3">
    <location>
        <begin position="525"/>
        <end position="540"/>
    </location>
</feature>
<feature type="domain" description="Carrier" evidence="4">
    <location>
        <begin position="921"/>
        <end position="996"/>
    </location>
</feature>
<evidence type="ECO:0000256" key="1">
    <source>
        <dbReference type="ARBA" id="ARBA00022450"/>
    </source>
</evidence>
<dbReference type="SUPFAM" id="SSF52777">
    <property type="entry name" value="CoA-dependent acyltransferases"/>
    <property type="match status" value="1"/>
</dbReference>
<sequence length="1006" mass="106651">MQQLQAYRRRPADERAPEVLCTAFSLPAPVSVDILRQAARDTLEQACIPLPDTASACVVEAMHAPTLANACERAAAGLLASGDACALALASTGDGVWLVAVSVSWLFDADGLARFAIRALERAAGVVLADTGDEASYADYVHWQHEVAASPEAQFGRQYWTRGVSTFRPLDDLQIEERLETTEPVIAAFGKLSLSDDVAERLRATSARLRVPADAMVLAAWLVVLESLRPEQRKDLVVAVADRDDDLFGDLTGRLVLELPLSFPIAGHAPFASLVKRVGDQLEEADEWKECFSEQHLPIDAERSAMRFSARTLLAGEAGGANWQEHACAPFNPSSRLELIFLRAPRPTLVLCGDPGRYADTTLEFLLGQLESVLTQALGNALASVDALIAPDAFDCASSAPVATGVAADAAPELAGACIDAALERHASRIAIRHGERTLTYEALARRIDAQAHAFDRSGIGVEDTVGLAVADPIAYIVAALAAWRVGAHFIALASDVPPARIKQIVERAGACALVDAQGATRMRDGAAARTRNPADRATESECGSPFEHLHDVRRVHPEALAYVIFTSGTSGEPRAVAVAHRALANQLAALAQRMPLEPGAIALVRTPATFDASLWEWLHPLCGGATLHVLDAADAFLEQAIVETLNRQPVAVAQMTPSLLRRCLRVGGADALAKPTHLVIGGEPFDADLVAPVTRRGGALVNAYGPAETCINASLHRVTRDRYRRTVPIGEPLGGYAFHIVDTALRPVPVGRIGMLCIGGAGLARCLVGAAAATAAAFLPDPFAVDAGARMYATGDLVRRLPNGDIEFVGRADDQLKLNGVRIDGAEIVAAIKAERGVKDAALVLLDEPLAGLVACIVPESANHFSAEALNLALRARLPAPMCPAKFVALDALPIDAHGKVDRRALRAFAAAECGVTHVAPRTPTEQRVAACWRAVLNVERVGVHDNFFLNGGHSLSFGRLIIALRDAFGIDLPLSSVIGAPSVAALAAHIDAKRAAENGNVRAR</sequence>
<proteinExistence type="predicted"/>
<dbReference type="SUPFAM" id="SSF56801">
    <property type="entry name" value="Acetyl-CoA synthetase-like"/>
    <property type="match status" value="1"/>
</dbReference>
<evidence type="ECO:0000313" key="6">
    <source>
        <dbReference type="Proteomes" id="UP000056453"/>
    </source>
</evidence>
<dbReference type="Pfam" id="PF00501">
    <property type="entry name" value="AMP-binding"/>
    <property type="match status" value="1"/>
</dbReference>
<dbReference type="Gene3D" id="3.40.50.12780">
    <property type="entry name" value="N-terminal domain of ligase-like"/>
    <property type="match status" value="1"/>
</dbReference>
<reference evidence="5 6" key="1">
    <citation type="submission" date="2015-11" db="EMBL/GenBank/DDBJ databases">
        <title>Expanding the genomic diversity of Burkholderia species for the development of highly accurate diagnostics.</title>
        <authorList>
            <person name="Sahl J."/>
            <person name="Keim P."/>
            <person name="Wagner D."/>
        </authorList>
    </citation>
    <scope>NUCLEOTIDE SEQUENCE [LARGE SCALE GENOMIC DNA]</scope>
    <source>
        <strain evidence="5 6">MSMB1808WGS</strain>
    </source>
</reference>
<dbReference type="EMBL" id="LPBJ01000074">
    <property type="protein sequence ID" value="KVP94090.1"/>
    <property type="molecule type" value="Genomic_DNA"/>
</dbReference>
<dbReference type="PANTHER" id="PTHR45527:SF1">
    <property type="entry name" value="FATTY ACID SYNTHASE"/>
    <property type="match status" value="1"/>
</dbReference>
<dbReference type="GO" id="GO:0031177">
    <property type="term" value="F:phosphopantetheine binding"/>
    <property type="evidence" value="ECO:0007669"/>
    <property type="project" value="InterPro"/>
</dbReference>
<dbReference type="Gene3D" id="3.40.50.1820">
    <property type="entry name" value="alpha/beta hydrolase"/>
    <property type="match status" value="1"/>
</dbReference>
<dbReference type="Gene3D" id="3.30.559.30">
    <property type="entry name" value="Nonribosomal peptide synthetase, condensation domain"/>
    <property type="match status" value="1"/>
</dbReference>
<dbReference type="GO" id="GO:0003824">
    <property type="term" value="F:catalytic activity"/>
    <property type="evidence" value="ECO:0007669"/>
    <property type="project" value="InterPro"/>
</dbReference>
<dbReference type="InterPro" id="IPR023213">
    <property type="entry name" value="CAT-like_dom_sf"/>
</dbReference>
<evidence type="ECO:0000256" key="2">
    <source>
        <dbReference type="ARBA" id="ARBA00022553"/>
    </source>
</evidence>
<keyword evidence="1" id="KW-0596">Phosphopantetheine</keyword>
<gene>
    <name evidence="5" type="ORF">WJ96_13110</name>
</gene>
<organism evidence="5 6">
    <name type="scientific">Burkholderia ubonensis</name>
    <dbReference type="NCBI Taxonomy" id="101571"/>
    <lineage>
        <taxon>Bacteria</taxon>
        <taxon>Pseudomonadati</taxon>
        <taxon>Pseudomonadota</taxon>
        <taxon>Betaproteobacteria</taxon>
        <taxon>Burkholderiales</taxon>
        <taxon>Burkholderiaceae</taxon>
        <taxon>Burkholderia</taxon>
        <taxon>Burkholderia cepacia complex</taxon>
    </lineage>
</organism>
<feature type="region of interest" description="Disordered" evidence="3">
    <location>
        <begin position="525"/>
        <end position="544"/>
    </location>
</feature>
<evidence type="ECO:0000313" key="5">
    <source>
        <dbReference type="EMBL" id="KVP94090.1"/>
    </source>
</evidence>
<evidence type="ECO:0000259" key="4">
    <source>
        <dbReference type="PROSITE" id="PS50075"/>
    </source>
</evidence>
<dbReference type="GO" id="GO:0043041">
    <property type="term" value="P:amino acid activation for nonribosomal peptide biosynthetic process"/>
    <property type="evidence" value="ECO:0007669"/>
    <property type="project" value="TreeGrafter"/>
</dbReference>
<dbReference type="Pfam" id="PF13193">
    <property type="entry name" value="AMP-binding_C"/>
    <property type="match status" value="1"/>
</dbReference>
<dbReference type="InterPro" id="IPR020806">
    <property type="entry name" value="PKS_PP-bd"/>
</dbReference>
<dbReference type="InterPro" id="IPR009081">
    <property type="entry name" value="PP-bd_ACP"/>
</dbReference>
<protein>
    <recommendedName>
        <fullName evidence="4">Carrier domain-containing protein</fullName>
    </recommendedName>
</protein>
<dbReference type="GO" id="GO:0044550">
    <property type="term" value="P:secondary metabolite biosynthetic process"/>
    <property type="evidence" value="ECO:0007669"/>
    <property type="project" value="TreeGrafter"/>
</dbReference>
<dbReference type="GO" id="GO:0005737">
    <property type="term" value="C:cytoplasm"/>
    <property type="evidence" value="ECO:0007669"/>
    <property type="project" value="TreeGrafter"/>
</dbReference>
<dbReference type="InterPro" id="IPR036736">
    <property type="entry name" value="ACP-like_sf"/>
</dbReference>
<accession>A0AAW3MMI4</accession>
<evidence type="ECO:0000256" key="3">
    <source>
        <dbReference type="SAM" id="MobiDB-lite"/>
    </source>
</evidence>
<dbReference type="InterPro" id="IPR045851">
    <property type="entry name" value="AMP-bd_C_sf"/>
</dbReference>
<dbReference type="InterPro" id="IPR042099">
    <property type="entry name" value="ANL_N_sf"/>
</dbReference>
<dbReference type="InterPro" id="IPR000873">
    <property type="entry name" value="AMP-dep_synth/lig_dom"/>
</dbReference>
<name>A0AAW3MMI4_9BURK</name>
<dbReference type="InterPro" id="IPR029058">
    <property type="entry name" value="AB_hydrolase_fold"/>
</dbReference>
<dbReference type="SMART" id="SM00823">
    <property type="entry name" value="PKS_PP"/>
    <property type="match status" value="1"/>
</dbReference>
<dbReference type="Pfam" id="PF00668">
    <property type="entry name" value="Condensation"/>
    <property type="match status" value="1"/>
</dbReference>
<dbReference type="PROSITE" id="PS50075">
    <property type="entry name" value="CARRIER"/>
    <property type="match status" value="1"/>
</dbReference>
<keyword evidence="6" id="KW-1185">Reference proteome</keyword>
<dbReference type="Gene3D" id="3.30.559.10">
    <property type="entry name" value="Chloramphenicol acetyltransferase-like domain"/>
    <property type="match status" value="1"/>
</dbReference>
<dbReference type="Pfam" id="PF00550">
    <property type="entry name" value="PP-binding"/>
    <property type="match status" value="1"/>
</dbReference>
<dbReference type="PROSITE" id="PS00455">
    <property type="entry name" value="AMP_BINDING"/>
    <property type="match status" value="1"/>
</dbReference>
<dbReference type="SUPFAM" id="SSF47336">
    <property type="entry name" value="ACP-like"/>
    <property type="match status" value="1"/>
</dbReference>
<comment type="caution">
    <text evidence="5">The sequence shown here is derived from an EMBL/GenBank/DDBJ whole genome shotgun (WGS) entry which is preliminary data.</text>
</comment>
<dbReference type="Gene3D" id="3.30.300.30">
    <property type="match status" value="1"/>
</dbReference>
<dbReference type="InterPro" id="IPR020845">
    <property type="entry name" value="AMP-binding_CS"/>
</dbReference>
<dbReference type="PANTHER" id="PTHR45527">
    <property type="entry name" value="NONRIBOSOMAL PEPTIDE SYNTHETASE"/>
    <property type="match status" value="1"/>
</dbReference>
<dbReference type="InterPro" id="IPR025110">
    <property type="entry name" value="AMP-bd_C"/>
</dbReference>
<dbReference type="Proteomes" id="UP000056453">
    <property type="component" value="Unassembled WGS sequence"/>
</dbReference>
<dbReference type="InterPro" id="IPR001242">
    <property type="entry name" value="Condensation_dom"/>
</dbReference>
<dbReference type="CDD" id="cd05930">
    <property type="entry name" value="A_NRPS"/>
    <property type="match status" value="1"/>
</dbReference>
<keyword evidence="2" id="KW-0597">Phosphoprotein</keyword>